<dbReference type="KEGG" id="lal:AT746_12140"/>
<evidence type="ECO:0000313" key="2">
    <source>
        <dbReference type="Proteomes" id="UP000068447"/>
    </source>
</evidence>
<evidence type="ECO:0000313" key="1">
    <source>
        <dbReference type="EMBL" id="ALS98944.1"/>
    </source>
</evidence>
<accession>A0A0U3B1J2</accession>
<dbReference type="AlphaFoldDB" id="A0A0U3B1J2"/>
<organism evidence="1 2">
    <name type="scientific">Lacimicrobium alkaliphilum</name>
    <dbReference type="NCBI Taxonomy" id="1526571"/>
    <lineage>
        <taxon>Bacteria</taxon>
        <taxon>Pseudomonadati</taxon>
        <taxon>Pseudomonadota</taxon>
        <taxon>Gammaproteobacteria</taxon>
        <taxon>Alteromonadales</taxon>
        <taxon>Alteromonadaceae</taxon>
        <taxon>Lacimicrobium</taxon>
    </lineage>
</organism>
<proteinExistence type="predicted"/>
<dbReference type="OrthoDB" id="6313889at2"/>
<reference evidence="1 2" key="1">
    <citation type="submission" date="2015-12" db="EMBL/GenBank/DDBJ databases">
        <title>Complete genome of Lacimicrobium alkaliphilum KCTC 32984.</title>
        <authorList>
            <person name="Kim S.-G."/>
            <person name="Lee Y.-J."/>
        </authorList>
    </citation>
    <scope>NUCLEOTIDE SEQUENCE [LARGE SCALE GENOMIC DNA]</scope>
    <source>
        <strain evidence="1 2">YelD216</strain>
    </source>
</reference>
<sequence>MKRLRLLVVAGLALLLLVSSGQRYLPLLIQQTSSPHALYLGVMLGSDQALDALSGYARDNQDPYWLQQVAEAGDAAAYYILALNEGDEDRHIALLTQSANGGYSRAQYELALLTDSALKRVQLLKRAAHQQYLPAMISLYQWYLHQGEKDKATPWLEQAALQDAASALILARQHWQQGLHGKAREGFKLASRLGSNVAQEYVALIENHWPAQQAIGWGPERAATSGRHCAMQIQPVVTSLENMRQFIALADEFHRDKRLSELPICLLKPIWLADNRLNCDANWQGQRRLGCDAARLAELPLDDNLSHILVLAPKGKANVHNGIMYLDLTDSYSVFVHELAHFAGFVDEYPLSSELAGQMCHPNLQPPNLIFTLSEEELPLKVDKWRQADVDWRLAKSRTCNNHPLQAYKASDKLTFMEYHDQAYIPEVYLTLWKQQLADKQQLLPAYINIAQALEQQGKYEQAQHWWQKRDAFYTINPVNPASSLQHGAVAPD</sequence>
<dbReference type="EMBL" id="CP013650">
    <property type="protein sequence ID" value="ALS98944.1"/>
    <property type="molecule type" value="Genomic_DNA"/>
</dbReference>
<gene>
    <name evidence="1" type="ORF">AT746_12140</name>
</gene>
<dbReference type="STRING" id="1526571.AT746_12140"/>
<evidence type="ECO:0008006" key="3">
    <source>
        <dbReference type="Google" id="ProtNLM"/>
    </source>
</evidence>
<dbReference type="Proteomes" id="UP000068447">
    <property type="component" value="Chromosome"/>
</dbReference>
<dbReference type="InterPro" id="IPR011990">
    <property type="entry name" value="TPR-like_helical_dom_sf"/>
</dbReference>
<dbReference type="SUPFAM" id="SSF81901">
    <property type="entry name" value="HCP-like"/>
    <property type="match status" value="1"/>
</dbReference>
<name>A0A0U3B1J2_9ALTE</name>
<dbReference type="RefSeq" id="WP_062480675.1">
    <property type="nucleotide sequence ID" value="NZ_CP013650.1"/>
</dbReference>
<protein>
    <recommendedName>
        <fullName evidence="3">Sel1 repeat family protein</fullName>
    </recommendedName>
</protein>
<dbReference type="Gene3D" id="1.25.40.10">
    <property type="entry name" value="Tetratricopeptide repeat domain"/>
    <property type="match status" value="1"/>
</dbReference>
<keyword evidence="2" id="KW-1185">Reference proteome</keyword>